<keyword evidence="4" id="KW-1185">Reference proteome</keyword>
<organism evidence="3 4">
    <name type="scientific">Robbsia andropogonis</name>
    <dbReference type="NCBI Taxonomy" id="28092"/>
    <lineage>
        <taxon>Bacteria</taxon>
        <taxon>Pseudomonadati</taxon>
        <taxon>Pseudomonadota</taxon>
        <taxon>Betaproteobacteria</taxon>
        <taxon>Burkholderiales</taxon>
        <taxon>Burkholderiaceae</taxon>
        <taxon>Robbsia</taxon>
    </lineage>
</organism>
<dbReference type="EMBL" id="LAQU01000008">
    <property type="protein sequence ID" value="KKB63666.1"/>
    <property type="molecule type" value="Genomic_DNA"/>
</dbReference>
<sequence length="130" mass="14714">MSAAHNVRGGIVVEVCYDAVQKHSLLRTLIPVPAAQSYYPYHFTCAIDWSVRRYQDLLDAREHAVIAALKILPVVFQALLIRRMTRRGRHFPSREHRYDEKRYPVDVAGATMESLAAIGRGVTIVAMLLP</sequence>
<name>A0A0F5K0M8_9BURK</name>
<accession>A0A0F5K0M8</accession>
<dbReference type="AlphaFoldDB" id="A0A0F5K0M8"/>
<feature type="transmembrane region" description="Helical" evidence="1">
    <location>
        <begin position="63"/>
        <end position="81"/>
    </location>
</feature>
<evidence type="ECO:0000313" key="4">
    <source>
        <dbReference type="Proteomes" id="UP000033618"/>
    </source>
</evidence>
<keyword evidence="1" id="KW-0472">Membrane</keyword>
<proteinExistence type="predicted"/>
<reference evidence="3 4" key="1">
    <citation type="submission" date="2015-03" db="EMBL/GenBank/DDBJ databases">
        <title>Draft Genome Sequence of Burkholderia andropogonis type strain ICMP2807, isolated from Sorghum bicolor.</title>
        <authorList>
            <person name="Lopes-Santos L."/>
            <person name="Castro D.B."/>
            <person name="Ottoboni L.M."/>
            <person name="Park D."/>
            <person name="Weirc B.S."/>
            <person name="Destefano S.A."/>
        </authorList>
    </citation>
    <scope>NUCLEOTIDE SEQUENCE [LARGE SCALE GENOMIC DNA]</scope>
    <source>
        <strain evidence="3 4">ICMP2807</strain>
    </source>
</reference>
<keyword evidence="1" id="KW-0812">Transmembrane</keyword>
<dbReference type="PATRIC" id="fig|28092.6.peg.2377"/>
<protein>
    <recommendedName>
        <fullName evidence="2">Fanconi-associated nuclease 1-like winged-helix domain-containing protein</fullName>
    </recommendedName>
</protein>
<dbReference type="Proteomes" id="UP000033618">
    <property type="component" value="Unassembled WGS sequence"/>
</dbReference>
<feature type="domain" description="Fanconi-associated nuclease 1-like winged-helix" evidence="2">
    <location>
        <begin position="38"/>
        <end position="101"/>
    </location>
</feature>
<dbReference type="RefSeq" id="WP_024903914.1">
    <property type="nucleotide sequence ID" value="NZ_CADFGU010000011.1"/>
</dbReference>
<evidence type="ECO:0000259" key="2">
    <source>
        <dbReference type="Pfam" id="PF21315"/>
    </source>
</evidence>
<evidence type="ECO:0000256" key="1">
    <source>
        <dbReference type="SAM" id="Phobius"/>
    </source>
</evidence>
<dbReference type="STRING" id="28092.WM40_10050"/>
<comment type="caution">
    <text evidence="3">The sequence shown here is derived from an EMBL/GenBank/DDBJ whole genome shotgun (WGS) entry which is preliminary data.</text>
</comment>
<dbReference type="InterPro" id="IPR049125">
    <property type="entry name" value="FAN1-like_WH"/>
</dbReference>
<dbReference type="Pfam" id="PF21315">
    <property type="entry name" value="FAN1_HTH"/>
    <property type="match status" value="1"/>
</dbReference>
<dbReference type="OrthoDB" id="9803913at2"/>
<gene>
    <name evidence="3" type="ORF">WM40_10050</name>
</gene>
<evidence type="ECO:0000313" key="3">
    <source>
        <dbReference type="EMBL" id="KKB63666.1"/>
    </source>
</evidence>
<keyword evidence="1" id="KW-1133">Transmembrane helix</keyword>